<dbReference type="AlphaFoldDB" id="A0A1Y2GC17"/>
<protein>
    <submittedName>
        <fullName evidence="1">Uncharacterized protein</fullName>
    </submittedName>
</protein>
<keyword evidence="2" id="KW-1185">Reference proteome</keyword>
<dbReference type="GeneID" id="33568676"/>
<organism evidence="1 2">
    <name type="scientific">Lobosporangium transversale</name>
    <dbReference type="NCBI Taxonomy" id="64571"/>
    <lineage>
        <taxon>Eukaryota</taxon>
        <taxon>Fungi</taxon>
        <taxon>Fungi incertae sedis</taxon>
        <taxon>Mucoromycota</taxon>
        <taxon>Mortierellomycotina</taxon>
        <taxon>Mortierellomycetes</taxon>
        <taxon>Mortierellales</taxon>
        <taxon>Mortierellaceae</taxon>
        <taxon>Lobosporangium</taxon>
    </lineage>
</organism>
<evidence type="ECO:0000313" key="2">
    <source>
        <dbReference type="Proteomes" id="UP000193648"/>
    </source>
</evidence>
<gene>
    <name evidence="1" type="ORF">BCR41DRAFT_373996</name>
</gene>
<dbReference type="InParanoid" id="A0A1Y2GC17"/>
<accession>A0A1Y2GC17</accession>
<dbReference type="Proteomes" id="UP000193648">
    <property type="component" value="Unassembled WGS sequence"/>
</dbReference>
<comment type="caution">
    <text evidence="1">The sequence shown here is derived from an EMBL/GenBank/DDBJ whole genome shotgun (WGS) entry which is preliminary data.</text>
</comment>
<dbReference type="RefSeq" id="XP_021877625.1">
    <property type="nucleotide sequence ID" value="XM_022026833.1"/>
</dbReference>
<name>A0A1Y2GC17_9FUNG</name>
<dbReference type="EMBL" id="MCFF01000045">
    <property type="protein sequence ID" value="ORZ06582.1"/>
    <property type="molecule type" value="Genomic_DNA"/>
</dbReference>
<sequence length="194" mass="21081">MALSDPSKWEDGGQGTLEEDNKGVLTCENHCCAPERESREGNGCTIISVESLLDLFVALALYINSGVDFRCSNRRSFSVYVKYCDTDADGVISIPAPCQSGDMPGFKSNDFLEPELNEGSRLLELAFSVRFIGGGGGATDPELGLGRYGLLPPRGLPVSMGVECKDEDLDRELPPVVTVEAPVRESRFERSPWV</sequence>
<reference evidence="1 2" key="1">
    <citation type="submission" date="2016-07" db="EMBL/GenBank/DDBJ databases">
        <title>Pervasive Adenine N6-methylation of Active Genes in Fungi.</title>
        <authorList>
            <consortium name="DOE Joint Genome Institute"/>
            <person name="Mondo S.J."/>
            <person name="Dannebaum R.O."/>
            <person name="Kuo R.C."/>
            <person name="Labutti K."/>
            <person name="Haridas S."/>
            <person name="Kuo A."/>
            <person name="Salamov A."/>
            <person name="Ahrendt S.R."/>
            <person name="Lipzen A."/>
            <person name="Sullivan W."/>
            <person name="Andreopoulos W.B."/>
            <person name="Clum A."/>
            <person name="Lindquist E."/>
            <person name="Daum C."/>
            <person name="Ramamoorthy G.K."/>
            <person name="Gryganskyi A."/>
            <person name="Culley D."/>
            <person name="Magnuson J.K."/>
            <person name="James T.Y."/>
            <person name="O'Malley M.A."/>
            <person name="Stajich J.E."/>
            <person name="Spatafora J.W."/>
            <person name="Visel A."/>
            <person name="Grigoriev I.V."/>
        </authorList>
    </citation>
    <scope>NUCLEOTIDE SEQUENCE [LARGE SCALE GENOMIC DNA]</scope>
    <source>
        <strain evidence="1 2">NRRL 3116</strain>
    </source>
</reference>
<proteinExistence type="predicted"/>
<evidence type="ECO:0000313" key="1">
    <source>
        <dbReference type="EMBL" id="ORZ06582.1"/>
    </source>
</evidence>